<feature type="binding site" evidence="7">
    <location>
        <position position="90"/>
    </location>
    <ligand>
        <name>Zn(2+)</name>
        <dbReference type="ChEBI" id="CHEBI:29105"/>
    </ligand>
</feature>
<dbReference type="GO" id="GO:1900376">
    <property type="term" value="P:regulation of secondary metabolite biosynthetic process"/>
    <property type="evidence" value="ECO:0007669"/>
    <property type="project" value="TreeGrafter"/>
</dbReference>
<dbReference type="InterPro" id="IPR043135">
    <property type="entry name" value="Fur_C"/>
</dbReference>
<feature type="binding site" evidence="7">
    <location>
        <position position="127"/>
    </location>
    <ligand>
        <name>Zn(2+)</name>
        <dbReference type="ChEBI" id="CHEBI:29105"/>
    </ligand>
</feature>
<dbReference type="Pfam" id="PF01475">
    <property type="entry name" value="FUR"/>
    <property type="match status" value="1"/>
</dbReference>
<proteinExistence type="inferred from homology"/>
<comment type="cofactor">
    <cofactor evidence="8">
        <name>Mn(2+)</name>
        <dbReference type="ChEBI" id="CHEBI:29035"/>
    </cofactor>
    <cofactor evidence="8">
        <name>Fe(2+)</name>
        <dbReference type="ChEBI" id="CHEBI:29033"/>
    </cofactor>
    <text evidence="8">Binds 1 Mn(2+) or Fe(2+) ion per subunit.</text>
</comment>
<dbReference type="GO" id="GO:0005829">
    <property type="term" value="C:cytosol"/>
    <property type="evidence" value="ECO:0007669"/>
    <property type="project" value="TreeGrafter"/>
</dbReference>
<comment type="cofactor">
    <cofactor evidence="7">
        <name>Zn(2+)</name>
        <dbReference type="ChEBI" id="CHEBI:29105"/>
    </cofactor>
    <text evidence="7">Binds 1 zinc ion per subunit.</text>
</comment>
<reference evidence="9 10" key="1">
    <citation type="submission" date="2020-01" db="EMBL/GenBank/DDBJ databases">
        <title>Jiella pacifica sp. nov.</title>
        <authorList>
            <person name="Xue Z."/>
            <person name="Zhu S."/>
            <person name="Chen J."/>
            <person name="Yang J."/>
        </authorList>
    </citation>
    <scope>NUCLEOTIDE SEQUENCE [LARGE SCALE GENOMIC DNA]</scope>
    <source>
        <strain evidence="9 10">40Bstr34</strain>
    </source>
</reference>
<dbReference type="RefSeq" id="WP_163465958.1">
    <property type="nucleotide sequence ID" value="NZ_JAAAMG010000030.1"/>
</dbReference>
<evidence type="ECO:0000256" key="1">
    <source>
        <dbReference type="ARBA" id="ARBA00007957"/>
    </source>
</evidence>
<feature type="binding site" evidence="7">
    <location>
        <position position="130"/>
    </location>
    <ligand>
        <name>Zn(2+)</name>
        <dbReference type="ChEBI" id="CHEBI:29105"/>
    </ligand>
</feature>
<keyword evidence="10" id="KW-1185">Reference proteome</keyword>
<accession>A0A6N9TBA8</accession>
<evidence type="ECO:0000256" key="4">
    <source>
        <dbReference type="ARBA" id="ARBA00023015"/>
    </source>
</evidence>
<gene>
    <name evidence="9" type="ORF">GTK09_24110</name>
</gene>
<evidence type="ECO:0000256" key="2">
    <source>
        <dbReference type="ARBA" id="ARBA00022491"/>
    </source>
</evidence>
<protein>
    <submittedName>
        <fullName evidence="9">Transcriptional repressor</fullName>
    </submittedName>
</protein>
<evidence type="ECO:0000256" key="8">
    <source>
        <dbReference type="PIRSR" id="PIRSR602481-2"/>
    </source>
</evidence>
<evidence type="ECO:0000256" key="5">
    <source>
        <dbReference type="ARBA" id="ARBA00023125"/>
    </source>
</evidence>
<sequence>MTPKPTLTRNQTLVLQTLTAAVEPLSAYAILDRLRGEGFRAPLQVYRALDKLLETGLVHRLDSLKAFVACSHPHQHGGEEMVAFAICESCGGVWEFSDSKIEDRFSAWAEAEGFLTRTTTLEISGLCATCRQRADAAAAAEAGA</sequence>
<name>A0A6N9TBA8_9HYPH</name>
<organism evidence="9 10">
    <name type="scientific">Jiella pacifica</name>
    <dbReference type="NCBI Taxonomy" id="2696469"/>
    <lineage>
        <taxon>Bacteria</taxon>
        <taxon>Pseudomonadati</taxon>
        <taxon>Pseudomonadota</taxon>
        <taxon>Alphaproteobacteria</taxon>
        <taxon>Hyphomicrobiales</taxon>
        <taxon>Aurantimonadaceae</taxon>
        <taxon>Jiella</taxon>
    </lineage>
</organism>
<keyword evidence="2" id="KW-0678">Repressor</keyword>
<keyword evidence="4" id="KW-0805">Transcription regulation</keyword>
<dbReference type="PANTHER" id="PTHR33202:SF6">
    <property type="entry name" value="ZINC UPTAKE REGULATION PROTEIN"/>
    <property type="match status" value="1"/>
</dbReference>
<evidence type="ECO:0000313" key="10">
    <source>
        <dbReference type="Proteomes" id="UP000469011"/>
    </source>
</evidence>
<dbReference type="GO" id="GO:0000976">
    <property type="term" value="F:transcription cis-regulatory region binding"/>
    <property type="evidence" value="ECO:0007669"/>
    <property type="project" value="TreeGrafter"/>
</dbReference>
<feature type="binding site" evidence="7">
    <location>
        <position position="87"/>
    </location>
    <ligand>
        <name>Zn(2+)</name>
        <dbReference type="ChEBI" id="CHEBI:29105"/>
    </ligand>
</feature>
<dbReference type="Gene3D" id="1.10.10.10">
    <property type="entry name" value="Winged helix-like DNA-binding domain superfamily/Winged helix DNA-binding domain"/>
    <property type="match status" value="1"/>
</dbReference>
<dbReference type="Proteomes" id="UP000469011">
    <property type="component" value="Unassembled WGS sequence"/>
</dbReference>
<dbReference type="PANTHER" id="PTHR33202">
    <property type="entry name" value="ZINC UPTAKE REGULATION PROTEIN"/>
    <property type="match status" value="1"/>
</dbReference>
<comment type="caution">
    <text evidence="9">The sequence shown here is derived from an EMBL/GenBank/DDBJ whole genome shotgun (WGS) entry which is preliminary data.</text>
</comment>
<keyword evidence="5" id="KW-0238">DNA-binding</keyword>
<keyword evidence="6" id="KW-0804">Transcription</keyword>
<dbReference type="GO" id="GO:0045892">
    <property type="term" value="P:negative regulation of DNA-templated transcription"/>
    <property type="evidence" value="ECO:0007669"/>
    <property type="project" value="TreeGrafter"/>
</dbReference>
<evidence type="ECO:0000256" key="7">
    <source>
        <dbReference type="PIRSR" id="PIRSR602481-1"/>
    </source>
</evidence>
<feature type="binding site" evidence="8">
    <location>
        <position position="102"/>
    </location>
    <ligand>
        <name>Fe cation</name>
        <dbReference type="ChEBI" id="CHEBI:24875"/>
    </ligand>
</feature>
<dbReference type="GO" id="GO:0008270">
    <property type="term" value="F:zinc ion binding"/>
    <property type="evidence" value="ECO:0007669"/>
    <property type="project" value="TreeGrafter"/>
</dbReference>
<evidence type="ECO:0000256" key="6">
    <source>
        <dbReference type="ARBA" id="ARBA00023163"/>
    </source>
</evidence>
<dbReference type="EMBL" id="JAAAMG010000030">
    <property type="protein sequence ID" value="NDW07505.1"/>
    <property type="molecule type" value="Genomic_DNA"/>
</dbReference>
<evidence type="ECO:0000313" key="9">
    <source>
        <dbReference type="EMBL" id="NDW07505.1"/>
    </source>
</evidence>
<dbReference type="InterPro" id="IPR036390">
    <property type="entry name" value="WH_DNA-bd_sf"/>
</dbReference>
<dbReference type="InterPro" id="IPR036388">
    <property type="entry name" value="WH-like_DNA-bd_sf"/>
</dbReference>
<dbReference type="AlphaFoldDB" id="A0A6N9TBA8"/>
<evidence type="ECO:0000256" key="3">
    <source>
        <dbReference type="ARBA" id="ARBA00022833"/>
    </source>
</evidence>
<dbReference type="GO" id="GO:0003700">
    <property type="term" value="F:DNA-binding transcription factor activity"/>
    <property type="evidence" value="ECO:0007669"/>
    <property type="project" value="InterPro"/>
</dbReference>
<dbReference type="Gene3D" id="3.30.1490.190">
    <property type="match status" value="1"/>
</dbReference>
<dbReference type="InterPro" id="IPR002481">
    <property type="entry name" value="FUR"/>
</dbReference>
<dbReference type="SUPFAM" id="SSF46785">
    <property type="entry name" value="Winged helix' DNA-binding domain"/>
    <property type="match status" value="1"/>
</dbReference>
<keyword evidence="3 7" id="KW-0862">Zinc</keyword>
<keyword evidence="8" id="KW-0408">Iron</keyword>
<comment type="similarity">
    <text evidence="1">Belongs to the Fur family.</text>
</comment>
<keyword evidence="7" id="KW-0479">Metal-binding</keyword>